<dbReference type="EMBL" id="FOJW01000002">
    <property type="protein sequence ID" value="SFA84896.1"/>
    <property type="molecule type" value="Genomic_DNA"/>
</dbReference>
<evidence type="ECO:0000256" key="1">
    <source>
        <dbReference type="SAM" id="MobiDB-lite"/>
    </source>
</evidence>
<accession>A0A1I0WAH4</accession>
<name>A0A1I0WAH4_9BACI</name>
<dbReference type="Proteomes" id="UP000198642">
    <property type="component" value="Unassembled WGS sequence"/>
</dbReference>
<protein>
    <submittedName>
        <fullName evidence="2">Uncharacterized protein</fullName>
    </submittedName>
</protein>
<keyword evidence="3" id="KW-1185">Reference proteome</keyword>
<feature type="compositionally biased region" description="Basic and acidic residues" evidence="1">
    <location>
        <begin position="51"/>
        <end position="60"/>
    </location>
</feature>
<evidence type="ECO:0000313" key="3">
    <source>
        <dbReference type="Proteomes" id="UP000198642"/>
    </source>
</evidence>
<dbReference type="AlphaFoldDB" id="A0A1I0WAH4"/>
<organism evidence="2 3">
    <name type="scientific">Lentibacillus halodurans</name>
    <dbReference type="NCBI Taxonomy" id="237679"/>
    <lineage>
        <taxon>Bacteria</taxon>
        <taxon>Bacillati</taxon>
        <taxon>Bacillota</taxon>
        <taxon>Bacilli</taxon>
        <taxon>Bacillales</taxon>
        <taxon>Bacillaceae</taxon>
        <taxon>Lentibacillus</taxon>
    </lineage>
</organism>
<sequence>MPVIEVYHEETIIMNGGGTMDKKKRKSAINRDVTAPGMDPEDAYGVQASETDIKKGESTKVTRLSYDEYEPSENE</sequence>
<proteinExistence type="predicted"/>
<reference evidence="2 3" key="1">
    <citation type="submission" date="2016-10" db="EMBL/GenBank/DDBJ databases">
        <authorList>
            <person name="de Groot N.N."/>
        </authorList>
    </citation>
    <scope>NUCLEOTIDE SEQUENCE [LARGE SCALE GENOMIC DNA]</scope>
    <source>
        <strain evidence="2 3">CGMCC 1.3702</strain>
    </source>
</reference>
<evidence type="ECO:0000313" key="2">
    <source>
        <dbReference type="EMBL" id="SFA84896.1"/>
    </source>
</evidence>
<feature type="region of interest" description="Disordered" evidence="1">
    <location>
        <begin position="18"/>
        <end position="75"/>
    </location>
</feature>
<gene>
    <name evidence="2" type="ORF">SAMN04488072_102300</name>
</gene>